<gene>
    <name evidence="2" type="ORF">OMED0936_LOCUS627</name>
</gene>
<name>A0A6U0BPF2_9CHLO</name>
<feature type="domain" description="GYF" evidence="1">
    <location>
        <begin position="49"/>
        <end position="99"/>
    </location>
</feature>
<protein>
    <recommendedName>
        <fullName evidence="1">GYF domain-containing protein</fullName>
    </recommendedName>
</protein>
<sequence length="186" mass="21408">MSYYGDDAKTDATETRRRKLQQWDTTLDAYAFDKRNDLRATDAAKDNVWFYRDRTGKVRGPAPMGSLRQCWVNGVVDEHTLVWGNGLCEWVPVRNVRGLVANIRNPPTIFMHWLMRKFVDTDAKLEATRRERHERGEARSVTLRGDDVRSWNKSRDRDLRNGGSSLTGSLSLALPLRHVRAAANKH</sequence>
<dbReference type="PANTHER" id="PTHR37755:SF1">
    <property type="entry name" value="PROTEIN TIC 56, CHLOROPLASTIC"/>
    <property type="match status" value="1"/>
</dbReference>
<proteinExistence type="predicted"/>
<organism evidence="2">
    <name type="scientific">Ostreococcus mediterraneus</name>
    <dbReference type="NCBI Taxonomy" id="1486918"/>
    <lineage>
        <taxon>Eukaryota</taxon>
        <taxon>Viridiplantae</taxon>
        <taxon>Chlorophyta</taxon>
        <taxon>Mamiellophyceae</taxon>
        <taxon>Mamiellales</taxon>
        <taxon>Bathycoccaceae</taxon>
        <taxon>Ostreococcus</taxon>
    </lineage>
</organism>
<evidence type="ECO:0000259" key="1">
    <source>
        <dbReference type="Pfam" id="PF14237"/>
    </source>
</evidence>
<dbReference type="PANTHER" id="PTHR37755">
    <property type="entry name" value="PROTEIN TIC 56, CHLOROPLASTIC"/>
    <property type="match status" value="1"/>
</dbReference>
<dbReference type="InterPro" id="IPR025640">
    <property type="entry name" value="GYF_2"/>
</dbReference>
<dbReference type="InterPro" id="IPR037471">
    <property type="entry name" value="TIC56"/>
</dbReference>
<dbReference type="AlphaFoldDB" id="A0A6U0BPF2"/>
<accession>A0A6U0BPF2</accession>
<dbReference type="GO" id="GO:0045037">
    <property type="term" value="P:protein import into chloroplast stroma"/>
    <property type="evidence" value="ECO:0007669"/>
    <property type="project" value="TreeGrafter"/>
</dbReference>
<dbReference type="Pfam" id="PF14237">
    <property type="entry name" value="GYF_2"/>
    <property type="match status" value="1"/>
</dbReference>
<evidence type="ECO:0000313" key="2">
    <source>
        <dbReference type="EMBL" id="CAD8727703.1"/>
    </source>
</evidence>
<dbReference type="GO" id="GO:0009706">
    <property type="term" value="C:chloroplast inner membrane"/>
    <property type="evidence" value="ECO:0007669"/>
    <property type="project" value="TreeGrafter"/>
</dbReference>
<dbReference type="EMBL" id="HBFF01000787">
    <property type="protein sequence ID" value="CAD8727703.1"/>
    <property type="molecule type" value="Transcribed_RNA"/>
</dbReference>
<reference evidence="2" key="1">
    <citation type="submission" date="2021-01" db="EMBL/GenBank/DDBJ databases">
        <authorList>
            <person name="Corre E."/>
            <person name="Pelletier E."/>
            <person name="Niang G."/>
            <person name="Scheremetjew M."/>
            <person name="Finn R."/>
            <person name="Kale V."/>
            <person name="Holt S."/>
            <person name="Cochrane G."/>
            <person name="Meng A."/>
            <person name="Brown T."/>
            <person name="Cohen L."/>
        </authorList>
    </citation>
    <scope>NUCLEOTIDE SEQUENCE</scope>
    <source>
        <strain evidence="2">Clade-D-RCC2573</strain>
    </source>
</reference>